<dbReference type="OrthoDB" id="10046023at2759"/>
<evidence type="ECO:0000313" key="2">
    <source>
        <dbReference type="Proteomes" id="UP000663832"/>
    </source>
</evidence>
<protein>
    <submittedName>
        <fullName evidence="1">Uncharacterized protein</fullName>
    </submittedName>
</protein>
<dbReference type="EMBL" id="CAJNOM010000020">
    <property type="protein sequence ID" value="CAF0819286.1"/>
    <property type="molecule type" value="Genomic_DNA"/>
</dbReference>
<organism evidence="1 2">
    <name type="scientific">Adineta steineri</name>
    <dbReference type="NCBI Taxonomy" id="433720"/>
    <lineage>
        <taxon>Eukaryota</taxon>
        <taxon>Metazoa</taxon>
        <taxon>Spiralia</taxon>
        <taxon>Gnathifera</taxon>
        <taxon>Rotifera</taxon>
        <taxon>Eurotatoria</taxon>
        <taxon>Bdelloidea</taxon>
        <taxon>Adinetida</taxon>
        <taxon>Adinetidae</taxon>
        <taxon>Adineta</taxon>
    </lineage>
</organism>
<name>A0A813TW46_9BILA</name>
<sequence>MNYILSLIKQMPKSSKNRFYKSLIQKKLSSSSLIILSEQKNNNNNNKQSKDLSNNSSLILKDNESYLITFDNFQFSHICNRDIRDLPLSKRNDMDFDRLRSCYILTMTDLIGRYLIHKTSDEFGQFLIEKVQCSQSFTDEIIQLIDIWTLHNLKVGRGTRTTILKQYL</sequence>
<dbReference type="AlphaFoldDB" id="A0A813TW46"/>
<evidence type="ECO:0000313" key="1">
    <source>
        <dbReference type="EMBL" id="CAF0819286.1"/>
    </source>
</evidence>
<keyword evidence="2" id="KW-1185">Reference proteome</keyword>
<reference evidence="1" key="1">
    <citation type="submission" date="2021-02" db="EMBL/GenBank/DDBJ databases">
        <authorList>
            <person name="Nowell W R."/>
        </authorList>
    </citation>
    <scope>NUCLEOTIDE SEQUENCE</scope>
</reference>
<dbReference type="Proteomes" id="UP000663832">
    <property type="component" value="Unassembled WGS sequence"/>
</dbReference>
<comment type="caution">
    <text evidence="1">The sequence shown here is derived from an EMBL/GenBank/DDBJ whole genome shotgun (WGS) entry which is preliminary data.</text>
</comment>
<proteinExistence type="predicted"/>
<accession>A0A813TW46</accession>
<gene>
    <name evidence="1" type="ORF">QVE165_LOCUS5170</name>
</gene>